<dbReference type="AlphaFoldDB" id="A0A9P6GZ47"/>
<organism evidence="1 2">
    <name type="scientific">Nosema granulosis</name>
    <dbReference type="NCBI Taxonomy" id="83296"/>
    <lineage>
        <taxon>Eukaryota</taxon>
        <taxon>Fungi</taxon>
        <taxon>Fungi incertae sedis</taxon>
        <taxon>Microsporidia</taxon>
        <taxon>Nosematidae</taxon>
        <taxon>Nosema</taxon>
    </lineage>
</organism>
<dbReference type="EMBL" id="SBJO01000405">
    <property type="protein sequence ID" value="KAF9761151.1"/>
    <property type="molecule type" value="Genomic_DNA"/>
</dbReference>
<evidence type="ECO:0000313" key="2">
    <source>
        <dbReference type="Proteomes" id="UP000740883"/>
    </source>
</evidence>
<keyword evidence="2" id="KW-1185">Reference proteome</keyword>
<evidence type="ECO:0000313" key="1">
    <source>
        <dbReference type="EMBL" id="KAF9761151.1"/>
    </source>
</evidence>
<reference evidence="1 2" key="1">
    <citation type="journal article" date="2020" name="Genome Biol. Evol.">
        <title>Comparative genomics of strictly vertically transmitted, feminizing microsporidia endosymbionts of amphipod crustaceans.</title>
        <authorList>
            <person name="Cormier A."/>
            <person name="Chebbi M.A."/>
            <person name="Giraud I."/>
            <person name="Wattier R."/>
            <person name="Teixeira M."/>
            <person name="Gilbert C."/>
            <person name="Rigaud T."/>
            <person name="Cordaux R."/>
        </authorList>
    </citation>
    <scope>NUCLEOTIDE SEQUENCE [LARGE SCALE GENOMIC DNA]</scope>
    <source>
        <strain evidence="1 2">Ou3-Ou53</strain>
    </source>
</reference>
<dbReference type="Proteomes" id="UP000740883">
    <property type="component" value="Unassembled WGS sequence"/>
</dbReference>
<dbReference type="OrthoDB" id="10029846at2759"/>
<accession>A0A9P6GZ47</accession>
<dbReference type="Gene3D" id="2.20.25.240">
    <property type="match status" value="1"/>
</dbReference>
<evidence type="ECO:0008006" key="3">
    <source>
        <dbReference type="Google" id="ProtNLM"/>
    </source>
</evidence>
<proteinExistence type="predicted"/>
<protein>
    <recommendedName>
        <fullName evidence="3">FLYWCH-type domain-containing protein</fullName>
    </recommendedName>
</protein>
<gene>
    <name evidence="1" type="ORF">NGRA_2821</name>
</gene>
<name>A0A9P6GZ47_9MICR</name>
<sequence>MQNIIWLVGKRKTVIPCINLYIFHFTKALNDGKSYWRCSVKTCNVVACFYPTGEVEIKRNHDHSPDVSKVYKAQCFTIIKGLIRSNTFETATSSYEIASRILSTYYNYDSEILPYFPSFSSLKSMIHRIKQEYYTNSALLLSEYLRPDLFDMPNSTNLLLHHSIGLNSMVILGYINFISRFSLQRTFKIYMDGTFKSSPHEYLQLYTIHGEFNGQVFLLFIPFLIVKLKRAIFIYLENCKRYVWTQYNL</sequence>
<comment type="caution">
    <text evidence="1">The sequence shown here is derived from an EMBL/GenBank/DDBJ whole genome shotgun (WGS) entry which is preliminary data.</text>
</comment>